<feature type="binding site" evidence="7 8">
    <location>
        <position position="110"/>
    </location>
    <ligand>
        <name>S-adenosyl-L-methionine</name>
        <dbReference type="ChEBI" id="CHEBI:59789"/>
    </ligand>
</feature>
<comment type="catalytic activity">
    <reaction evidence="7">
        <text>adenosine(1518)/adenosine(1519) in 16S rRNA + 4 S-adenosyl-L-methionine = N(6)-dimethyladenosine(1518)/N(6)-dimethyladenosine(1519) in 16S rRNA + 4 S-adenosyl-L-homocysteine + 4 H(+)</text>
        <dbReference type="Rhea" id="RHEA:19609"/>
        <dbReference type="Rhea" id="RHEA-COMP:10232"/>
        <dbReference type="Rhea" id="RHEA-COMP:10233"/>
        <dbReference type="ChEBI" id="CHEBI:15378"/>
        <dbReference type="ChEBI" id="CHEBI:57856"/>
        <dbReference type="ChEBI" id="CHEBI:59789"/>
        <dbReference type="ChEBI" id="CHEBI:74411"/>
        <dbReference type="ChEBI" id="CHEBI:74493"/>
        <dbReference type="EC" id="2.1.1.182"/>
    </reaction>
</comment>
<evidence type="ECO:0000256" key="8">
    <source>
        <dbReference type="PROSITE-ProRule" id="PRU01026"/>
    </source>
</evidence>
<sequence>MSDDGTPDLAFDGLPPLRDVIARHDLAAKKSLGQNFLLDLNLTGRIARSAGPLDQGTVIEIGPGPGGLTRALLAAGARQVIAIERDPRVMPALAEISARWPGRLEVREADALEIDVASLGEAPRRIVANLPYNVATPLLIGWLHRLDAIAGMTLMFQKEVVDRLVAKPRTKDYGRLSVITQWLCHVEPLFDINPRAFTPPPKIVSTVVSLTPRTAPLAEADFATLERVTAAAFGQRRKMLRASLKSLGGDGEALCAAAGVAPTARAEELTVEQFCAIARAL</sequence>
<comment type="subcellular location">
    <subcellularLocation>
        <location evidence="7">Cytoplasm</location>
    </subcellularLocation>
</comment>
<dbReference type="SMART" id="SM00650">
    <property type="entry name" value="rADc"/>
    <property type="match status" value="1"/>
</dbReference>
<evidence type="ECO:0000259" key="9">
    <source>
        <dbReference type="SMART" id="SM00650"/>
    </source>
</evidence>
<dbReference type="Gene3D" id="1.10.8.100">
    <property type="entry name" value="Ribosomal RNA adenine dimethylase-like, domain 2"/>
    <property type="match status" value="1"/>
</dbReference>
<gene>
    <name evidence="7" type="primary">rsmA</name>
    <name evidence="7" type="synonym">ksgA</name>
    <name evidence="10" type="ORF">SAMN05421508_101211</name>
</gene>
<name>A0A286G360_9PROT</name>
<dbReference type="SUPFAM" id="SSF53335">
    <property type="entry name" value="S-adenosyl-L-methionine-dependent methyltransferases"/>
    <property type="match status" value="1"/>
</dbReference>
<comment type="function">
    <text evidence="7">Specifically dimethylates two adjacent adenosines (A1518 and A1519) in the loop of a conserved hairpin near the 3'-end of 16S rRNA in the 30S particle. May play a critical role in biogenesis of 30S subunits.</text>
</comment>
<dbReference type="EC" id="2.1.1.182" evidence="7"/>
<keyword evidence="4 7" id="KW-0808">Transferase</keyword>
<dbReference type="Proteomes" id="UP000219621">
    <property type="component" value="Unassembled WGS sequence"/>
</dbReference>
<dbReference type="AlphaFoldDB" id="A0A286G360"/>
<dbReference type="EMBL" id="OCNJ01000001">
    <property type="protein sequence ID" value="SOD89414.1"/>
    <property type="molecule type" value="Genomic_DNA"/>
</dbReference>
<feature type="binding site" evidence="7 8">
    <location>
        <position position="37"/>
    </location>
    <ligand>
        <name>S-adenosyl-L-methionine</name>
        <dbReference type="ChEBI" id="CHEBI:59789"/>
    </ligand>
</feature>
<evidence type="ECO:0000256" key="4">
    <source>
        <dbReference type="ARBA" id="ARBA00022679"/>
    </source>
</evidence>
<keyword evidence="5 7" id="KW-0949">S-adenosyl-L-methionine</keyword>
<dbReference type="PROSITE" id="PS51689">
    <property type="entry name" value="SAM_RNA_A_N6_MT"/>
    <property type="match status" value="1"/>
</dbReference>
<dbReference type="GO" id="GO:0005829">
    <property type="term" value="C:cytosol"/>
    <property type="evidence" value="ECO:0007669"/>
    <property type="project" value="TreeGrafter"/>
</dbReference>
<dbReference type="InterPro" id="IPR029063">
    <property type="entry name" value="SAM-dependent_MTases_sf"/>
</dbReference>
<dbReference type="HAMAP" id="MF_00607">
    <property type="entry name" value="16SrRNA_methyltr_A"/>
    <property type="match status" value="1"/>
</dbReference>
<keyword evidence="11" id="KW-1185">Reference proteome</keyword>
<protein>
    <recommendedName>
        <fullName evidence="7">Ribosomal RNA small subunit methyltransferase A</fullName>
        <ecNumber evidence="7">2.1.1.182</ecNumber>
    </recommendedName>
    <alternativeName>
        <fullName evidence="7">16S rRNA (adenine(1518)-N(6)/adenine(1519)-N(6))-dimethyltransferase</fullName>
    </alternativeName>
    <alternativeName>
        <fullName evidence="7">16S rRNA dimethyladenosine transferase</fullName>
    </alternativeName>
    <alternativeName>
        <fullName evidence="7">16S rRNA dimethylase</fullName>
    </alternativeName>
    <alternativeName>
        <fullName evidence="7">S-adenosylmethionine-6-N', N'-adenosyl(rRNA) dimethyltransferase</fullName>
    </alternativeName>
</protein>
<dbReference type="CDD" id="cd02440">
    <property type="entry name" value="AdoMet_MTases"/>
    <property type="match status" value="1"/>
</dbReference>
<dbReference type="InterPro" id="IPR011530">
    <property type="entry name" value="rRNA_adenine_dimethylase"/>
</dbReference>
<reference evidence="10 11" key="1">
    <citation type="submission" date="2017-09" db="EMBL/GenBank/DDBJ databases">
        <authorList>
            <person name="Ehlers B."/>
            <person name="Leendertz F.H."/>
        </authorList>
    </citation>
    <scope>NUCLEOTIDE SEQUENCE [LARGE SCALE GENOMIC DNA]</scope>
    <source>
        <strain evidence="10 11">USBA 140</strain>
    </source>
</reference>
<evidence type="ECO:0000313" key="10">
    <source>
        <dbReference type="EMBL" id="SOD89414.1"/>
    </source>
</evidence>
<evidence type="ECO:0000313" key="11">
    <source>
        <dbReference type="Proteomes" id="UP000219621"/>
    </source>
</evidence>
<evidence type="ECO:0000256" key="3">
    <source>
        <dbReference type="ARBA" id="ARBA00022603"/>
    </source>
</evidence>
<accession>A0A286G360</accession>
<feature type="binding site" evidence="7 8">
    <location>
        <position position="129"/>
    </location>
    <ligand>
        <name>S-adenosyl-L-methionine</name>
        <dbReference type="ChEBI" id="CHEBI:59789"/>
    </ligand>
</feature>
<feature type="domain" description="Ribosomal RNA adenine methylase transferase N-terminal" evidence="9">
    <location>
        <begin position="42"/>
        <end position="214"/>
    </location>
</feature>
<dbReference type="InterPro" id="IPR001737">
    <property type="entry name" value="KsgA/Erm"/>
</dbReference>
<dbReference type="InterPro" id="IPR020598">
    <property type="entry name" value="rRNA_Ade_methylase_Trfase_N"/>
</dbReference>
<proteinExistence type="inferred from homology"/>
<keyword evidence="1 7" id="KW-0963">Cytoplasm</keyword>
<evidence type="ECO:0000256" key="7">
    <source>
        <dbReference type="HAMAP-Rule" id="MF_00607"/>
    </source>
</evidence>
<evidence type="ECO:0000256" key="2">
    <source>
        <dbReference type="ARBA" id="ARBA00022552"/>
    </source>
</evidence>
<dbReference type="PANTHER" id="PTHR11727">
    <property type="entry name" value="DIMETHYLADENOSINE TRANSFERASE"/>
    <property type="match status" value="1"/>
</dbReference>
<dbReference type="NCBIfam" id="TIGR00755">
    <property type="entry name" value="ksgA"/>
    <property type="match status" value="1"/>
</dbReference>
<dbReference type="GO" id="GO:0003723">
    <property type="term" value="F:RNA binding"/>
    <property type="evidence" value="ECO:0007669"/>
    <property type="project" value="UniProtKB-UniRule"/>
</dbReference>
<dbReference type="InterPro" id="IPR020596">
    <property type="entry name" value="rRNA_Ade_Mease_Trfase_CS"/>
</dbReference>
<dbReference type="Gene3D" id="3.40.50.150">
    <property type="entry name" value="Vaccinia Virus protein VP39"/>
    <property type="match status" value="1"/>
</dbReference>
<dbReference type="PROSITE" id="PS01131">
    <property type="entry name" value="RRNA_A_DIMETH"/>
    <property type="match status" value="1"/>
</dbReference>
<dbReference type="InterPro" id="IPR023165">
    <property type="entry name" value="rRNA_Ade_diMease-like_C"/>
</dbReference>
<comment type="similarity">
    <text evidence="7">Belongs to the class I-like SAM-binding methyltransferase superfamily. rRNA adenine N(6)-methyltransferase family. RsmA subfamily.</text>
</comment>
<feature type="binding site" evidence="7 8">
    <location>
        <position position="62"/>
    </location>
    <ligand>
        <name>S-adenosyl-L-methionine</name>
        <dbReference type="ChEBI" id="CHEBI:59789"/>
    </ligand>
</feature>
<dbReference type="Pfam" id="PF00398">
    <property type="entry name" value="RrnaAD"/>
    <property type="match status" value="1"/>
</dbReference>
<evidence type="ECO:0000256" key="6">
    <source>
        <dbReference type="ARBA" id="ARBA00022884"/>
    </source>
</evidence>
<dbReference type="GO" id="GO:0052908">
    <property type="term" value="F:16S rRNA (adenine(1518)-N(6)/adenine(1519)-N(6))-dimethyltransferase activity"/>
    <property type="evidence" value="ECO:0007669"/>
    <property type="project" value="UniProtKB-EC"/>
</dbReference>
<feature type="binding site" evidence="7 8">
    <location>
        <position position="35"/>
    </location>
    <ligand>
        <name>S-adenosyl-L-methionine</name>
        <dbReference type="ChEBI" id="CHEBI:59789"/>
    </ligand>
</feature>
<dbReference type="RefSeq" id="WP_245913324.1">
    <property type="nucleotide sequence ID" value="NZ_OCNJ01000001.1"/>
</dbReference>
<dbReference type="PANTHER" id="PTHR11727:SF7">
    <property type="entry name" value="DIMETHYLADENOSINE TRANSFERASE-RELATED"/>
    <property type="match status" value="1"/>
</dbReference>
<evidence type="ECO:0000256" key="5">
    <source>
        <dbReference type="ARBA" id="ARBA00022691"/>
    </source>
</evidence>
<dbReference type="FunFam" id="1.10.8.100:FF:000001">
    <property type="entry name" value="Ribosomal RNA small subunit methyltransferase A"/>
    <property type="match status" value="1"/>
</dbReference>
<keyword evidence="3 7" id="KW-0489">Methyltransferase</keyword>
<keyword evidence="6 7" id="KW-0694">RNA-binding</keyword>
<keyword evidence="2 7" id="KW-0698">rRNA processing</keyword>
<organism evidence="10 11">
    <name type="scientific">Caenispirillum bisanense</name>
    <dbReference type="NCBI Taxonomy" id="414052"/>
    <lineage>
        <taxon>Bacteria</taxon>
        <taxon>Pseudomonadati</taxon>
        <taxon>Pseudomonadota</taxon>
        <taxon>Alphaproteobacteria</taxon>
        <taxon>Rhodospirillales</taxon>
        <taxon>Novispirillaceae</taxon>
        <taxon>Caenispirillum</taxon>
    </lineage>
</organism>
<feature type="binding site" evidence="7 8">
    <location>
        <position position="84"/>
    </location>
    <ligand>
        <name>S-adenosyl-L-methionine</name>
        <dbReference type="ChEBI" id="CHEBI:59789"/>
    </ligand>
</feature>
<evidence type="ECO:0000256" key="1">
    <source>
        <dbReference type="ARBA" id="ARBA00022490"/>
    </source>
</evidence>